<dbReference type="Gene3D" id="3.40.50.300">
    <property type="entry name" value="P-loop containing nucleotide triphosphate hydrolases"/>
    <property type="match status" value="1"/>
</dbReference>
<keyword evidence="2" id="KW-0813">Transport</keyword>
<keyword evidence="8 9" id="KW-0472">Membrane</keyword>
<dbReference type="GO" id="GO:0015421">
    <property type="term" value="F:ABC-type oligopeptide transporter activity"/>
    <property type="evidence" value="ECO:0007669"/>
    <property type="project" value="TreeGrafter"/>
</dbReference>
<evidence type="ECO:0000256" key="9">
    <source>
        <dbReference type="SAM" id="Phobius"/>
    </source>
</evidence>
<dbReference type="EMBL" id="DOTR01000007">
    <property type="protein sequence ID" value="HCA00713.1"/>
    <property type="molecule type" value="Genomic_DNA"/>
</dbReference>
<evidence type="ECO:0000256" key="4">
    <source>
        <dbReference type="ARBA" id="ARBA00022692"/>
    </source>
</evidence>
<evidence type="ECO:0000256" key="5">
    <source>
        <dbReference type="ARBA" id="ARBA00022741"/>
    </source>
</evidence>
<dbReference type="FunFam" id="3.40.50.300:FF:000221">
    <property type="entry name" value="Multidrug ABC transporter ATP-binding protein"/>
    <property type="match status" value="1"/>
</dbReference>
<comment type="caution">
    <text evidence="12">The sequence shown here is derived from an EMBL/GenBank/DDBJ whole genome shotgun (WGS) entry which is preliminary data.</text>
</comment>
<dbReference type="InterPro" id="IPR003593">
    <property type="entry name" value="AAA+_ATPase"/>
</dbReference>
<feature type="transmembrane region" description="Helical" evidence="9">
    <location>
        <begin position="173"/>
        <end position="192"/>
    </location>
</feature>
<keyword evidence="5" id="KW-0547">Nucleotide-binding</keyword>
<feature type="transmembrane region" description="Helical" evidence="9">
    <location>
        <begin position="292"/>
        <end position="313"/>
    </location>
</feature>
<dbReference type="PROSITE" id="PS00211">
    <property type="entry name" value="ABC_TRANSPORTER_1"/>
    <property type="match status" value="1"/>
</dbReference>
<dbReference type="SUPFAM" id="SSF90123">
    <property type="entry name" value="ABC transporter transmembrane region"/>
    <property type="match status" value="1"/>
</dbReference>
<keyword evidence="4 9" id="KW-0812">Transmembrane</keyword>
<comment type="subcellular location">
    <subcellularLocation>
        <location evidence="1">Cell membrane</location>
        <topology evidence="1">Multi-pass membrane protein</topology>
    </subcellularLocation>
</comment>
<evidence type="ECO:0000259" key="11">
    <source>
        <dbReference type="PROSITE" id="PS50929"/>
    </source>
</evidence>
<dbReference type="SUPFAM" id="SSF52540">
    <property type="entry name" value="P-loop containing nucleoside triphosphate hydrolases"/>
    <property type="match status" value="1"/>
</dbReference>
<sequence length="598" mass="64311">MNTQTTPTGQGPISRILAPIRTRLLIAATLAGIGTIFTMIPLAGMAHIAQILATASDQAWELSASSKRDIAWVVTASIVSVFIGMGSMFLGELIAHLADNRLTHHLRQAVLSRLAQAPLGWFTGQTSGQVKQAMQDDIATLHSLTAHFYTAVGRALGALSISVIYLLAMDWRIAVITLLPLPGFFLFLHRLMQSSKANMGEFVIRLEHMNSAINEFISGIPDVKAFGTTGQAYRGYQDAVNSFADAFDRFTRPLVASMAHVHAMVTPVTILGLTLLCGTISVVNGWTTPVDLVPFILVAPGICAPLLLLHTLLHDLGSATGAAQRVMALLETPILQAPLSDQQPLPANNEIRFDNVSYAYDNGHRGLSNLDVTFAAGSVTAIVGPSGAGKSTLARLLLRFFDPTQGRITLGGVDLRQLSTATLYQYIGFVLQDVRLIHASIRDNIALGRPSASQQEIEDAARAANIHERILALPGGYDAVVDDATQLSGGEQQRVSIARAILLDPPLLVLDEATAAVDASSELVIQEALARLTRGRTLIVISHRLDTIRYADQILVLDDGMIVEQGNHDHLLTQHGLYARLWALSNATSTLESEVSTC</sequence>
<evidence type="ECO:0000256" key="2">
    <source>
        <dbReference type="ARBA" id="ARBA00022448"/>
    </source>
</evidence>
<feature type="domain" description="ABC transmembrane type-1" evidence="11">
    <location>
        <begin position="25"/>
        <end position="318"/>
    </location>
</feature>
<dbReference type="GO" id="GO:0005524">
    <property type="term" value="F:ATP binding"/>
    <property type="evidence" value="ECO:0007669"/>
    <property type="project" value="UniProtKB-KW"/>
</dbReference>
<keyword evidence="7 9" id="KW-1133">Transmembrane helix</keyword>
<dbReference type="PROSITE" id="PS50893">
    <property type="entry name" value="ABC_TRANSPORTER_2"/>
    <property type="match status" value="1"/>
</dbReference>
<feature type="transmembrane region" description="Helical" evidence="9">
    <location>
        <begin position="70"/>
        <end position="91"/>
    </location>
</feature>
<organism evidence="12">
    <name type="scientific">Halomonas campaniensis</name>
    <dbReference type="NCBI Taxonomy" id="213554"/>
    <lineage>
        <taxon>Bacteria</taxon>
        <taxon>Pseudomonadati</taxon>
        <taxon>Pseudomonadota</taxon>
        <taxon>Gammaproteobacteria</taxon>
        <taxon>Oceanospirillales</taxon>
        <taxon>Halomonadaceae</taxon>
        <taxon>Halomonas</taxon>
    </lineage>
</organism>
<dbReference type="PROSITE" id="PS50929">
    <property type="entry name" value="ABC_TM1F"/>
    <property type="match status" value="1"/>
</dbReference>
<protein>
    <submittedName>
        <fullName evidence="12">ABC transporter ATP-binding protein</fullName>
    </submittedName>
</protein>
<evidence type="ECO:0000256" key="8">
    <source>
        <dbReference type="ARBA" id="ARBA00023136"/>
    </source>
</evidence>
<dbReference type="GO" id="GO:0016887">
    <property type="term" value="F:ATP hydrolysis activity"/>
    <property type="evidence" value="ECO:0007669"/>
    <property type="project" value="InterPro"/>
</dbReference>
<evidence type="ECO:0000256" key="6">
    <source>
        <dbReference type="ARBA" id="ARBA00022840"/>
    </source>
</evidence>
<dbReference type="Pfam" id="PF00005">
    <property type="entry name" value="ABC_tran"/>
    <property type="match status" value="1"/>
</dbReference>
<evidence type="ECO:0000256" key="1">
    <source>
        <dbReference type="ARBA" id="ARBA00004651"/>
    </source>
</evidence>
<keyword evidence="6 12" id="KW-0067">ATP-binding</keyword>
<reference evidence="12" key="1">
    <citation type="journal article" date="2018" name="Nat. Biotechnol.">
        <title>A standardized bacterial taxonomy based on genome phylogeny substantially revises the tree of life.</title>
        <authorList>
            <person name="Parks D.H."/>
            <person name="Chuvochina M."/>
            <person name="Waite D.W."/>
            <person name="Rinke C."/>
            <person name="Skarshewski A."/>
            <person name="Chaumeil P.A."/>
            <person name="Hugenholtz P."/>
        </authorList>
    </citation>
    <scope>NUCLEOTIDE SEQUENCE [LARGE SCALE GENOMIC DNA]</scope>
    <source>
        <strain evidence="12">UBA11284</strain>
    </source>
</reference>
<dbReference type="Gene3D" id="1.20.1560.10">
    <property type="entry name" value="ABC transporter type 1, transmembrane domain"/>
    <property type="match status" value="1"/>
</dbReference>
<feature type="domain" description="ABC transporter" evidence="10">
    <location>
        <begin position="351"/>
        <end position="584"/>
    </location>
</feature>
<evidence type="ECO:0000259" key="10">
    <source>
        <dbReference type="PROSITE" id="PS50893"/>
    </source>
</evidence>
<dbReference type="PANTHER" id="PTHR43394">
    <property type="entry name" value="ATP-DEPENDENT PERMEASE MDL1, MITOCHONDRIAL"/>
    <property type="match status" value="1"/>
</dbReference>
<feature type="transmembrane region" description="Helical" evidence="9">
    <location>
        <begin position="261"/>
        <end position="286"/>
    </location>
</feature>
<evidence type="ECO:0000256" key="7">
    <source>
        <dbReference type="ARBA" id="ARBA00022989"/>
    </source>
</evidence>
<feature type="transmembrane region" description="Helical" evidence="9">
    <location>
        <begin position="24"/>
        <end position="50"/>
    </location>
</feature>
<dbReference type="InterPro" id="IPR003439">
    <property type="entry name" value="ABC_transporter-like_ATP-bd"/>
</dbReference>
<accession>A0A3D0KB25</accession>
<evidence type="ECO:0000256" key="3">
    <source>
        <dbReference type="ARBA" id="ARBA00022475"/>
    </source>
</evidence>
<keyword evidence="3" id="KW-1003">Cell membrane</keyword>
<dbReference type="InterPro" id="IPR027417">
    <property type="entry name" value="P-loop_NTPase"/>
</dbReference>
<name>A0A3D0KB25_9GAMM</name>
<dbReference type="InterPro" id="IPR011527">
    <property type="entry name" value="ABC1_TM_dom"/>
</dbReference>
<proteinExistence type="predicted"/>
<evidence type="ECO:0000313" key="12">
    <source>
        <dbReference type="EMBL" id="HCA00713.1"/>
    </source>
</evidence>
<gene>
    <name evidence="12" type="ORF">DEO68_00690</name>
</gene>
<dbReference type="SMART" id="SM00382">
    <property type="entry name" value="AAA"/>
    <property type="match status" value="1"/>
</dbReference>
<dbReference type="InterPro" id="IPR039421">
    <property type="entry name" value="Type_1_exporter"/>
</dbReference>
<dbReference type="PANTHER" id="PTHR43394:SF1">
    <property type="entry name" value="ATP-BINDING CASSETTE SUB-FAMILY B MEMBER 10, MITOCHONDRIAL"/>
    <property type="match status" value="1"/>
</dbReference>
<dbReference type="Pfam" id="PF00664">
    <property type="entry name" value="ABC_membrane"/>
    <property type="match status" value="1"/>
</dbReference>
<dbReference type="InterPro" id="IPR017871">
    <property type="entry name" value="ABC_transporter-like_CS"/>
</dbReference>
<dbReference type="InterPro" id="IPR036640">
    <property type="entry name" value="ABC1_TM_sf"/>
</dbReference>
<dbReference type="AlphaFoldDB" id="A0A3D0KB25"/>
<dbReference type="GO" id="GO:0005886">
    <property type="term" value="C:plasma membrane"/>
    <property type="evidence" value="ECO:0007669"/>
    <property type="project" value="UniProtKB-SubCell"/>
</dbReference>